<dbReference type="PANTHER" id="PTHR30531:SF12">
    <property type="entry name" value="FLAGELLAR BIOSYNTHETIC PROTEIN FLHB"/>
    <property type="match status" value="1"/>
</dbReference>
<protein>
    <submittedName>
        <fullName evidence="1">EscU/YscU/HrcU family type III secretion system export apparatus switch protein</fullName>
    </submittedName>
</protein>
<dbReference type="PANTHER" id="PTHR30531">
    <property type="entry name" value="FLAGELLAR BIOSYNTHETIC PROTEIN FLHB"/>
    <property type="match status" value="1"/>
</dbReference>
<reference evidence="1" key="1">
    <citation type="journal article" date="2021" name="PeerJ">
        <title>Extensive microbial diversity within the chicken gut microbiome revealed by metagenomics and culture.</title>
        <authorList>
            <person name="Gilroy R."/>
            <person name="Ravi A."/>
            <person name="Getino M."/>
            <person name="Pursley I."/>
            <person name="Horton D.L."/>
            <person name="Alikhan N.F."/>
            <person name="Baker D."/>
            <person name="Gharbi K."/>
            <person name="Hall N."/>
            <person name="Watson M."/>
            <person name="Adriaenssens E.M."/>
            <person name="Foster-Nyarko E."/>
            <person name="Jarju S."/>
            <person name="Secka A."/>
            <person name="Antonio M."/>
            <person name="Oren A."/>
            <person name="Chaudhuri R.R."/>
            <person name="La Ragione R."/>
            <person name="Hildebrand F."/>
            <person name="Pallen M.J."/>
        </authorList>
    </citation>
    <scope>NUCLEOTIDE SEQUENCE</scope>
    <source>
        <strain evidence="1">CHK169-2315</strain>
    </source>
</reference>
<dbReference type="GO" id="GO:0009306">
    <property type="term" value="P:protein secretion"/>
    <property type="evidence" value="ECO:0007669"/>
    <property type="project" value="InterPro"/>
</dbReference>
<dbReference type="InterPro" id="IPR029025">
    <property type="entry name" value="T3SS_substrate_exporter_C"/>
</dbReference>
<dbReference type="GO" id="GO:0005886">
    <property type="term" value="C:plasma membrane"/>
    <property type="evidence" value="ECO:0007669"/>
    <property type="project" value="TreeGrafter"/>
</dbReference>
<organism evidence="1 2">
    <name type="scientific">Candidatus Pseudogracilibacillus intestinigallinarum</name>
    <dbReference type="NCBI Taxonomy" id="2838742"/>
    <lineage>
        <taxon>Bacteria</taxon>
        <taxon>Bacillati</taxon>
        <taxon>Bacillota</taxon>
        <taxon>Bacilli</taxon>
        <taxon>Bacillales</taxon>
        <taxon>Bacillaceae</taxon>
        <taxon>Pseudogracilibacillus</taxon>
    </lineage>
</organism>
<dbReference type="Gene3D" id="3.40.1690.10">
    <property type="entry name" value="secretion proteins EscU"/>
    <property type="match status" value="1"/>
</dbReference>
<dbReference type="Proteomes" id="UP000823937">
    <property type="component" value="Unassembled WGS sequence"/>
</dbReference>
<dbReference type="AlphaFoldDB" id="A0A9D1TKB4"/>
<name>A0A9D1TKB4_9BACI</name>
<dbReference type="SUPFAM" id="SSF160544">
    <property type="entry name" value="EscU C-terminal domain-like"/>
    <property type="match status" value="1"/>
</dbReference>
<dbReference type="InterPro" id="IPR006135">
    <property type="entry name" value="T3SS_substrate_exporter"/>
</dbReference>
<proteinExistence type="predicted"/>
<sequence>MSERRKKAVALSYDQMKDISPKVSALGSGKVADHIIELAAEHDIPIVQDQSLVEILAQLEINETIPPELFEIVAEVFAFIYHLDEEY</sequence>
<evidence type="ECO:0000313" key="1">
    <source>
        <dbReference type="EMBL" id="HIV74187.1"/>
    </source>
</evidence>
<comment type="caution">
    <text evidence="1">The sequence shown here is derived from an EMBL/GenBank/DDBJ whole genome shotgun (WGS) entry which is preliminary data.</text>
</comment>
<dbReference type="EMBL" id="DXHX01000051">
    <property type="protein sequence ID" value="HIV74187.1"/>
    <property type="molecule type" value="Genomic_DNA"/>
</dbReference>
<reference evidence="1" key="2">
    <citation type="submission" date="2021-04" db="EMBL/GenBank/DDBJ databases">
        <authorList>
            <person name="Gilroy R."/>
        </authorList>
    </citation>
    <scope>NUCLEOTIDE SEQUENCE</scope>
    <source>
        <strain evidence="1">CHK169-2315</strain>
    </source>
</reference>
<dbReference type="Pfam" id="PF01312">
    <property type="entry name" value="Bac_export_2"/>
    <property type="match status" value="1"/>
</dbReference>
<gene>
    <name evidence="1" type="ORF">H9895_03795</name>
</gene>
<accession>A0A9D1TKB4</accession>
<evidence type="ECO:0000313" key="2">
    <source>
        <dbReference type="Proteomes" id="UP000823937"/>
    </source>
</evidence>